<dbReference type="Pfam" id="PF00475">
    <property type="entry name" value="IGPD"/>
    <property type="match status" value="1"/>
</dbReference>
<organism evidence="8 9">
    <name type="scientific">Iocasia fonsfrigidae</name>
    <dbReference type="NCBI Taxonomy" id="2682810"/>
    <lineage>
        <taxon>Bacteria</taxon>
        <taxon>Bacillati</taxon>
        <taxon>Bacillota</taxon>
        <taxon>Clostridia</taxon>
        <taxon>Halanaerobiales</taxon>
        <taxon>Halanaerobiaceae</taxon>
        <taxon>Iocasia</taxon>
    </lineage>
</organism>
<dbReference type="UniPathway" id="UPA00031">
    <property type="reaction ID" value="UER00011"/>
</dbReference>
<name>A0A8A7KB39_9FIRM</name>
<evidence type="ECO:0000256" key="1">
    <source>
        <dbReference type="ARBA" id="ARBA00005047"/>
    </source>
</evidence>
<comment type="catalytic activity">
    <reaction evidence="6 7">
        <text>D-erythro-1-(imidazol-4-yl)glycerol 3-phosphate = 3-(imidazol-4-yl)-2-oxopropyl phosphate + H2O</text>
        <dbReference type="Rhea" id="RHEA:11040"/>
        <dbReference type="ChEBI" id="CHEBI:15377"/>
        <dbReference type="ChEBI" id="CHEBI:57766"/>
        <dbReference type="ChEBI" id="CHEBI:58278"/>
        <dbReference type="EC" id="4.2.1.19"/>
    </reaction>
</comment>
<keyword evidence="5 6" id="KW-0456">Lyase</keyword>
<sequence>MSSMIKIERETAETSISLELELYGSGKAEIDTGIGFFDHMLNLISFHGFMDLKLTVQGDLEVDEHHTVEDVGIVLGQAIKKALGDKAGIKRYGNVTIPMDEVVMQVVLDLSGRSYYAADLEFSRECVGAFPVELFAEFFRSLSSNAGMNLHFMMIRGGNAHHVIEGAFKAFGRALDEATSIDQRIGNKALSTKGSLGEGDQ</sequence>
<evidence type="ECO:0000256" key="6">
    <source>
        <dbReference type="HAMAP-Rule" id="MF_00076"/>
    </source>
</evidence>
<dbReference type="PROSITE" id="PS00955">
    <property type="entry name" value="IGP_DEHYDRATASE_2"/>
    <property type="match status" value="1"/>
</dbReference>
<dbReference type="PANTHER" id="PTHR23133">
    <property type="entry name" value="IMIDAZOLEGLYCEROL-PHOSPHATE DEHYDRATASE HIS7"/>
    <property type="match status" value="1"/>
</dbReference>
<evidence type="ECO:0000256" key="5">
    <source>
        <dbReference type="ARBA" id="ARBA00023239"/>
    </source>
</evidence>
<dbReference type="PROSITE" id="PS00954">
    <property type="entry name" value="IGP_DEHYDRATASE_1"/>
    <property type="match status" value="1"/>
</dbReference>
<reference evidence="8" key="1">
    <citation type="submission" date="2019-12" db="EMBL/GenBank/DDBJ databases">
        <authorList>
            <person name="zhang j."/>
            <person name="sun C.M."/>
        </authorList>
    </citation>
    <scope>NUCLEOTIDE SEQUENCE</scope>
    <source>
        <strain evidence="8">NS-1</strain>
    </source>
</reference>
<keyword evidence="9" id="KW-1185">Reference proteome</keyword>
<evidence type="ECO:0000313" key="8">
    <source>
        <dbReference type="EMBL" id="QTL99053.1"/>
    </source>
</evidence>
<keyword evidence="3 6" id="KW-0028">Amino-acid biosynthesis</keyword>
<dbReference type="GO" id="GO:0005737">
    <property type="term" value="C:cytoplasm"/>
    <property type="evidence" value="ECO:0007669"/>
    <property type="project" value="UniProtKB-SubCell"/>
</dbReference>
<dbReference type="EMBL" id="CP046640">
    <property type="protein sequence ID" value="QTL99053.1"/>
    <property type="molecule type" value="Genomic_DNA"/>
</dbReference>
<evidence type="ECO:0000256" key="4">
    <source>
        <dbReference type="ARBA" id="ARBA00023102"/>
    </source>
</evidence>
<dbReference type="InterPro" id="IPR020568">
    <property type="entry name" value="Ribosomal_Su5_D2-typ_SF"/>
</dbReference>
<dbReference type="NCBIfam" id="NF002111">
    <property type="entry name" value="PRK00951.2-1"/>
    <property type="match status" value="1"/>
</dbReference>
<dbReference type="FunFam" id="3.30.230.40:FF:000003">
    <property type="entry name" value="Imidazoleglycerol-phosphate dehydratase HisB"/>
    <property type="match status" value="1"/>
</dbReference>
<dbReference type="FunFam" id="3.30.230.40:FF:000001">
    <property type="entry name" value="Imidazoleglycerol-phosphate dehydratase HisB"/>
    <property type="match status" value="1"/>
</dbReference>
<dbReference type="NCBIfam" id="NF002114">
    <property type="entry name" value="PRK00951.2-4"/>
    <property type="match status" value="1"/>
</dbReference>
<evidence type="ECO:0000256" key="7">
    <source>
        <dbReference type="RuleBase" id="RU000599"/>
    </source>
</evidence>
<proteinExistence type="inferred from homology"/>
<protein>
    <recommendedName>
        <fullName evidence="2 6">Imidazoleglycerol-phosphate dehydratase</fullName>
        <shortName evidence="6">IGPD</shortName>
        <ecNumber evidence="6 7">4.2.1.19</ecNumber>
    </recommendedName>
</protein>
<dbReference type="RefSeq" id="WP_407929598.1">
    <property type="nucleotide sequence ID" value="NZ_CP046640.1"/>
</dbReference>
<evidence type="ECO:0000256" key="3">
    <source>
        <dbReference type="ARBA" id="ARBA00022605"/>
    </source>
</evidence>
<dbReference type="GO" id="GO:0004424">
    <property type="term" value="F:imidazoleglycerol-phosphate dehydratase activity"/>
    <property type="evidence" value="ECO:0007669"/>
    <property type="project" value="UniProtKB-UniRule"/>
</dbReference>
<accession>A0A8A7KB39</accession>
<dbReference type="PANTHER" id="PTHR23133:SF2">
    <property type="entry name" value="IMIDAZOLEGLYCEROL-PHOSPHATE DEHYDRATASE"/>
    <property type="match status" value="1"/>
</dbReference>
<comment type="subcellular location">
    <subcellularLocation>
        <location evidence="6 7">Cytoplasm</location>
    </subcellularLocation>
</comment>
<dbReference type="GO" id="GO:0000105">
    <property type="term" value="P:L-histidine biosynthetic process"/>
    <property type="evidence" value="ECO:0007669"/>
    <property type="project" value="UniProtKB-UniRule"/>
</dbReference>
<comment type="pathway">
    <text evidence="1 6 7">Amino-acid biosynthesis; L-histidine biosynthesis; L-histidine from 5-phospho-alpha-D-ribose 1-diphosphate: step 6/9.</text>
</comment>
<evidence type="ECO:0000256" key="2">
    <source>
        <dbReference type="ARBA" id="ARBA00016664"/>
    </source>
</evidence>
<evidence type="ECO:0000313" key="9">
    <source>
        <dbReference type="Proteomes" id="UP000665020"/>
    </source>
</evidence>
<dbReference type="Proteomes" id="UP000665020">
    <property type="component" value="Chromosome"/>
</dbReference>
<dbReference type="InterPro" id="IPR038494">
    <property type="entry name" value="IGPD_sf"/>
</dbReference>
<dbReference type="HAMAP" id="MF_00076">
    <property type="entry name" value="HisB"/>
    <property type="match status" value="1"/>
</dbReference>
<comment type="similarity">
    <text evidence="6 7">Belongs to the imidazoleglycerol-phosphate dehydratase family.</text>
</comment>
<keyword evidence="6" id="KW-0963">Cytoplasm</keyword>
<gene>
    <name evidence="6 8" type="primary">hisB</name>
    <name evidence="8" type="ORF">GM661_14345</name>
</gene>
<dbReference type="InterPro" id="IPR000807">
    <property type="entry name" value="ImidazoleglycerolP_deHydtase"/>
</dbReference>
<dbReference type="InterPro" id="IPR020565">
    <property type="entry name" value="ImidazoleglycerP_deHydtase_CS"/>
</dbReference>
<dbReference type="KEGG" id="ifn:GM661_14345"/>
<dbReference type="Gene3D" id="3.30.230.40">
    <property type="entry name" value="Imidazole glycerol phosphate dehydratase, domain 1"/>
    <property type="match status" value="2"/>
</dbReference>
<dbReference type="CDD" id="cd07914">
    <property type="entry name" value="IGPD"/>
    <property type="match status" value="1"/>
</dbReference>
<dbReference type="SUPFAM" id="SSF54211">
    <property type="entry name" value="Ribosomal protein S5 domain 2-like"/>
    <property type="match status" value="2"/>
</dbReference>
<keyword evidence="4 6" id="KW-0368">Histidine biosynthesis</keyword>
<dbReference type="AlphaFoldDB" id="A0A8A7KB39"/>
<dbReference type="EC" id="4.2.1.19" evidence="6 7"/>